<dbReference type="EMBL" id="CP036200">
    <property type="protein sequence ID" value="QBF81942.1"/>
    <property type="molecule type" value="Genomic_DNA"/>
</dbReference>
<accession>A0A411PEQ5</accession>
<organism evidence="2 3">
    <name type="scientific">Shewanella maritima</name>
    <dbReference type="NCBI Taxonomy" id="2520507"/>
    <lineage>
        <taxon>Bacteria</taxon>
        <taxon>Pseudomonadati</taxon>
        <taxon>Pseudomonadota</taxon>
        <taxon>Gammaproteobacteria</taxon>
        <taxon>Alteromonadales</taxon>
        <taxon>Shewanellaceae</taxon>
        <taxon>Shewanella</taxon>
    </lineage>
</organism>
<dbReference type="OrthoDB" id="5355033at2"/>
<proteinExistence type="predicted"/>
<protein>
    <submittedName>
        <fullName evidence="2">GNAT family N-acetyltransferase</fullName>
    </submittedName>
</protein>
<dbReference type="CDD" id="cd04301">
    <property type="entry name" value="NAT_SF"/>
    <property type="match status" value="1"/>
</dbReference>
<dbReference type="AlphaFoldDB" id="A0A411PEQ5"/>
<keyword evidence="2" id="KW-0808">Transferase</keyword>
<dbReference type="SUPFAM" id="SSF55729">
    <property type="entry name" value="Acyl-CoA N-acyltransferases (Nat)"/>
    <property type="match status" value="1"/>
</dbReference>
<evidence type="ECO:0000313" key="3">
    <source>
        <dbReference type="Proteomes" id="UP000291106"/>
    </source>
</evidence>
<sequence>MLIGITMQIVRYQPHHAKAISQVFHQAVQAIEHPRYSKAKLNAWSCSPRSAKYWHLRSKAYMNKSNHKPHKHCGITWVAQTHNQQVVGFINMAVGFHQAGYINHLYVLPEYAGQGIASQLLYQAQQWAETIGYAKLSADASYLSKALFEKHGFNSLHTSFQRKQNCTFNGFFVEKGL</sequence>
<dbReference type="InterPro" id="IPR000182">
    <property type="entry name" value="GNAT_dom"/>
</dbReference>
<dbReference type="PANTHER" id="PTHR43451">
    <property type="entry name" value="ACETYLTRANSFERASE (GNAT) FAMILY PROTEIN"/>
    <property type="match status" value="1"/>
</dbReference>
<feature type="domain" description="N-acetyltransferase" evidence="1">
    <location>
        <begin position="7"/>
        <end position="177"/>
    </location>
</feature>
<evidence type="ECO:0000313" key="2">
    <source>
        <dbReference type="EMBL" id="QBF81942.1"/>
    </source>
</evidence>
<name>A0A411PEQ5_9GAMM</name>
<dbReference type="PANTHER" id="PTHR43451:SF1">
    <property type="entry name" value="ACETYLTRANSFERASE"/>
    <property type="match status" value="1"/>
</dbReference>
<dbReference type="Proteomes" id="UP000291106">
    <property type="component" value="Chromosome"/>
</dbReference>
<dbReference type="Gene3D" id="3.40.630.30">
    <property type="match status" value="1"/>
</dbReference>
<dbReference type="PROSITE" id="PS51186">
    <property type="entry name" value="GNAT"/>
    <property type="match status" value="1"/>
</dbReference>
<evidence type="ECO:0000259" key="1">
    <source>
        <dbReference type="PROSITE" id="PS51186"/>
    </source>
</evidence>
<dbReference type="InterPro" id="IPR052564">
    <property type="entry name" value="N-acetyltrans/Recomb-assoc"/>
</dbReference>
<dbReference type="Pfam" id="PF00583">
    <property type="entry name" value="Acetyltransf_1"/>
    <property type="match status" value="1"/>
</dbReference>
<reference evidence="2 3" key="1">
    <citation type="submission" date="2019-02" db="EMBL/GenBank/DDBJ databases">
        <title>Shewanella sp. D4-2 isolated from Dokdo Island.</title>
        <authorList>
            <person name="Baek K."/>
        </authorList>
    </citation>
    <scope>NUCLEOTIDE SEQUENCE [LARGE SCALE GENOMIC DNA]</scope>
    <source>
        <strain evidence="2 3">D4-2</strain>
    </source>
</reference>
<keyword evidence="3" id="KW-1185">Reference proteome</keyword>
<dbReference type="KEGG" id="smai:EXU30_03940"/>
<dbReference type="GO" id="GO:0016747">
    <property type="term" value="F:acyltransferase activity, transferring groups other than amino-acyl groups"/>
    <property type="evidence" value="ECO:0007669"/>
    <property type="project" value="InterPro"/>
</dbReference>
<dbReference type="InterPro" id="IPR016181">
    <property type="entry name" value="Acyl_CoA_acyltransferase"/>
</dbReference>
<gene>
    <name evidence="2" type="ORF">EXU30_03940</name>
</gene>